<keyword evidence="3" id="KW-1185">Reference proteome</keyword>
<gene>
    <name evidence="2" type="ORF">SAMN05421753_115129</name>
</gene>
<protein>
    <submittedName>
        <fullName evidence="2">Uncharacterized protein</fullName>
    </submittedName>
</protein>
<feature type="transmembrane region" description="Helical" evidence="1">
    <location>
        <begin position="19"/>
        <end position="38"/>
    </location>
</feature>
<keyword evidence="1" id="KW-0472">Membrane</keyword>
<evidence type="ECO:0000313" key="2">
    <source>
        <dbReference type="EMBL" id="SFJ09830.1"/>
    </source>
</evidence>
<evidence type="ECO:0000313" key="3">
    <source>
        <dbReference type="Proteomes" id="UP000199518"/>
    </source>
</evidence>
<evidence type="ECO:0000256" key="1">
    <source>
        <dbReference type="SAM" id="Phobius"/>
    </source>
</evidence>
<dbReference type="EMBL" id="FOQD01000015">
    <property type="protein sequence ID" value="SFJ09830.1"/>
    <property type="molecule type" value="Genomic_DNA"/>
</dbReference>
<reference evidence="3" key="1">
    <citation type="submission" date="2016-10" db="EMBL/GenBank/DDBJ databases">
        <authorList>
            <person name="Varghese N."/>
            <person name="Submissions S."/>
        </authorList>
    </citation>
    <scope>NUCLEOTIDE SEQUENCE [LARGE SCALE GENOMIC DNA]</scope>
    <source>
        <strain evidence="3">DSM 26348</strain>
    </source>
</reference>
<proteinExistence type="predicted"/>
<name>A0A1I3NLI4_9PLAN</name>
<dbReference type="AlphaFoldDB" id="A0A1I3NLI4"/>
<organism evidence="2 3">
    <name type="scientific">Planctomicrobium piriforme</name>
    <dbReference type="NCBI Taxonomy" id="1576369"/>
    <lineage>
        <taxon>Bacteria</taxon>
        <taxon>Pseudomonadati</taxon>
        <taxon>Planctomycetota</taxon>
        <taxon>Planctomycetia</taxon>
        <taxon>Planctomycetales</taxon>
        <taxon>Planctomycetaceae</taxon>
        <taxon>Planctomicrobium</taxon>
    </lineage>
</organism>
<dbReference type="RefSeq" id="WP_092053548.1">
    <property type="nucleotide sequence ID" value="NZ_FOQD01000015.1"/>
</dbReference>
<keyword evidence="1" id="KW-0812">Transmembrane</keyword>
<keyword evidence="1" id="KW-1133">Transmembrane helix</keyword>
<accession>A0A1I3NLI4</accession>
<dbReference type="Proteomes" id="UP000199518">
    <property type="component" value="Unassembled WGS sequence"/>
</dbReference>
<sequence length="197" mass="22220">MASEVHEIKGRSVHSSKRFVVLCVVVAFAVLVVAFSTVRRKTKEIELSTHNTFPYSPPDDAARAKLQESLYTHILKGMLSDPHCKERVRFIALGFDKGGTRFDPTREFIDQLGKFPMVLRPVSEAGFSRYDGIYTRDTQEPAIIHSVMVLRWIDDTTAAVALSNVRGDLSGFGESDAVYHFNGEEWELIMPGQRWLS</sequence>